<dbReference type="EMBL" id="SJPS01000005">
    <property type="protein sequence ID" value="TWU24502.1"/>
    <property type="molecule type" value="Genomic_DNA"/>
</dbReference>
<dbReference type="GO" id="GO:0016798">
    <property type="term" value="F:hydrolase activity, acting on glycosyl bonds"/>
    <property type="evidence" value="ECO:0007669"/>
    <property type="project" value="UniProtKB-KW"/>
</dbReference>
<dbReference type="InterPro" id="IPR052025">
    <property type="entry name" value="Xyloglucanase_GH74"/>
</dbReference>
<proteinExistence type="predicted"/>
<name>A0A5C6CJG6_9BACT</name>
<dbReference type="Proteomes" id="UP000318437">
    <property type="component" value="Unassembled WGS sequence"/>
</dbReference>
<dbReference type="SUPFAM" id="SSF53300">
    <property type="entry name" value="vWA-like"/>
    <property type="match status" value="1"/>
</dbReference>
<evidence type="ECO:0000256" key="1">
    <source>
        <dbReference type="SAM" id="MobiDB-lite"/>
    </source>
</evidence>
<dbReference type="CDD" id="cd15482">
    <property type="entry name" value="Sialidase_non-viral"/>
    <property type="match status" value="1"/>
</dbReference>
<dbReference type="PROSITE" id="PS50234">
    <property type="entry name" value="VWFA"/>
    <property type="match status" value="1"/>
</dbReference>
<dbReference type="Gene3D" id="3.40.50.410">
    <property type="entry name" value="von Willebrand factor, type A domain"/>
    <property type="match status" value="1"/>
</dbReference>
<accession>A0A5C6CJG6</accession>
<dbReference type="InterPro" id="IPR018247">
    <property type="entry name" value="EF_Hand_1_Ca_BS"/>
</dbReference>
<keyword evidence="4" id="KW-1185">Reference proteome</keyword>
<dbReference type="GO" id="GO:0010411">
    <property type="term" value="P:xyloglucan metabolic process"/>
    <property type="evidence" value="ECO:0007669"/>
    <property type="project" value="TreeGrafter"/>
</dbReference>
<dbReference type="Gene3D" id="2.130.10.10">
    <property type="entry name" value="YVTN repeat-like/Quinoprotein amine dehydrogenase"/>
    <property type="match status" value="4"/>
</dbReference>
<dbReference type="GO" id="GO:0005509">
    <property type="term" value="F:calcium ion binding"/>
    <property type="evidence" value="ECO:0007669"/>
    <property type="project" value="InterPro"/>
</dbReference>
<dbReference type="InterPro" id="IPR011049">
    <property type="entry name" value="Serralysin-like_metalloprot_C"/>
</dbReference>
<comment type="caution">
    <text evidence="3">The sequence shown here is derived from an EMBL/GenBank/DDBJ whole genome shotgun (WGS) entry which is preliminary data.</text>
</comment>
<sequence>MVGRIRSFFSHSRSLDRILEYKSYRGRLLRMENLEDRQMLTVDLMNVAGWINEGSSPMVSAGSVSDPGNPASGGVEDIAIDPSNTSRMFLGTVNGGIWRTTNGDAPFNGVDDDGANGIDDPAEQPDWEPLTDQFPSLAIGDIRFDPLDVTSNTLFAGTGSASSLANAGGTSIGVMRTTDGGDTWQVFPVNPGGTEPQIRAVLPTTFDADPVAGGVQQVVLVGANNTTGLWRSTDGGQTYTGISGTNGLPTGSVTQIIADPNNASQYFAGVVGQGVYRSTDGGLNWTAVNTNLTNLATSSTIEVAAHANGGTTRLYAMISGFTGSNAAMTLAAVRTVVFTSTNGGNSWTQLGAVPAGFDGSRPDLYTGLASDQLIIDPSNPLIVYIAKGYGGSPILYRYNPGGSSWVLIDSGGANGGTRPHADSRDLQFAGNNVLIHANDGGVYFMTNPQDAANNRWTSLHGSGPTGLGATEYHNVSWDSTFNVAFAGAQDNGTSVQNSPGNVIWTQFQGSDGGDVVVDTVNAGAGQVFRYASTQNLGVLNRYTFNSATGIVGAQVDLMPAGGLANFNAPFVPHYELNTVTPARLVTGASGNSPGTSPVYELLNAATAANAAAANWQAVPIGAGFVGVNRGTLVYGGRTGGANNAEVLIAGSGSGVYVRSAVGGTLTATPTAFPGGTVQDITVDPEDWQHMFVADGSSVYETTNAGMTWNNLTRNLGLINTRLQSIDYVPTSGLGALVVGGNLGVSKLLLDSPGDQWTRFGSGLPNAVVDELDYNATDDILVAGTFGRGVYSVDNASIVVEESGVLNICGDEDHVNQDDVITLIRNAMNPLILDVFLNSVAPVFSVALALVEQINVFGIGGNDTLIVDSSNGLINVPDGIRFDGDGACPHEELGFGYDRGIDTLQLAQTDGTTWESHTITIGADVGQGISQIVGAGAGNVQTIYFEELEPIIDNVPAIDMVVNGAMIGSLLNGANQITYDQSDLFPATSGRITVDAFEPIHFSNKTNLTIDAENADDTIVLNNAALPVGLQTITIEADNGNDRIDILSLPDASATSFVSATINAGAGNDNVDASLLAVATPLTISGGAGNDILIGGAGNDTISGNDGNDTLVGNAGNNTLTGGAGTDTQLISGTNLNDEIDVRQQNATTVISTVNGNVRTDTLSTVERIRVELLDGDDAVRVTHADTLVATPALSLPVTVVGDAPNASDILVVNDDGLGDTVVHRLGPDGRSGTVSVGPLAKIAYETMETVFVLPLDPITAGTGADGLGQLVVFKYDPFEPNNSLANATFLGAGPTVNVDPTIDPGGGPFGIPGDNDFFQFVAQETGVLDLQLYFKPIGTLANGRAGLPGDGELLARVYDSDGLPIAIATASDLLGPTGIKIGERVDVPVVRNQTYYLRVEGQSVGGTSGINVYNFTGIVTAAPIPELVDLQAASDSGRNNTDDITKITTPTFNIILDDDRIDEFANIDLSPDTVNDDLPTLGFDYGVEVFNNAVSIGFAYYTGVGNTWEFTATAGDLSEGDFNHISAAVWIRDAADPAQLGRHALSQALQVELDTLTPPVSFGLPDGVNAMDGLAADSDTGVTTVPATYADRITSDTTPRLWGRAEADSIIRVYLDRDGNGIIDLATDTFLGQTVAVPLDGNVAYPEGYWELVTALDLNEIVGLPKDGLRSLLVTGEDVAGNPMPMNGIINDGVGDLDIFIDTQGPQVNDVYITDERQYDLFDPKPSVDGPTPLVNQLTIEFVDNPNRLIPGFDYPGLVEGIAETPGNYRLVGDHVGIIPIQTITFVPGVNVDGMPAVDSVILTFTEPLPDDRFTLTVFDNLVDPVGNKLDGESNGVEPLDDPLFPSGDGVPGTNFQARFTVDTRPEIGSFVAQSISIDINGNFTWDPNPPLGGDSRNVDIAFTLPVADINGVLAPGSYNVHDLLFAGKFGLGGGLIEGDNAIFVIDVSGSTSSAFGGDPVGDQNNDGASNTILDAQIAAFKLLNQQLIDRGLGNTAQVGIAAFASNSMIIDMDPVTAGVQLTTTPLADSNANGMRDVDELLMLLQDGGSTNFEAGLQDAISIINGAGIANGSANVVFLSDGLPNEGGSFADEVTTIGTTLGHNLRAFGVGPGASLASLQQIDPAAITFSNTNELLAAFGGGGGVAGGAISGFDTLAAYGWSAAGIPGNATPNFRWIVDQNHDGVVSLQDGEIITIQPLLANFNVAGAIPVAGNFDNNAANGDEIGLYNQGKWGFDLNRDFVIQAGEIITTTLLGHPIVGDFDGDGLDDLAVFNNNQFFFNFANDGFADAADQIIVWGFPGVLDRPVAADMDQDGIDDIGLWVPRNSSQPDRVIAEWYFLISNDYAGTARITGMANTLNHPFTPVPFGFDIYAEFGDELALPIVGNFDPPVASLQVNEPTGPHDDTKAPSLTPQSGMEGDYDGDGDVDGRDFLAWQRGFGSSQYLAADGNHNGSVDGGDLTMWSGAYANSSSPSGSSGDFDGDGDVDGRDFLALQRTNGSTQNLAAWANAYANSSSLAATSGDKDGDSDVDGRDFLALQRIGGANLSSWQAAYGSHVSLIASLSVEDNNPTTTSVSSASEAAISPALFWLSLPGQASARSEVEYIDSSAEPQFEQARIERASFSVTSRNEWDAEELHLGADESESESDFELVLDEVFSEMGS</sequence>
<feature type="region of interest" description="Disordered" evidence="1">
    <location>
        <begin position="2392"/>
        <end position="2427"/>
    </location>
</feature>
<dbReference type="Gene3D" id="2.60.120.380">
    <property type="match status" value="1"/>
</dbReference>
<dbReference type="SUPFAM" id="SSF51120">
    <property type="entry name" value="beta-Roll"/>
    <property type="match status" value="1"/>
</dbReference>
<dbReference type="RefSeq" id="WP_261342329.1">
    <property type="nucleotide sequence ID" value="NZ_SJPS01000005.1"/>
</dbReference>
<evidence type="ECO:0000313" key="4">
    <source>
        <dbReference type="Proteomes" id="UP000318437"/>
    </source>
</evidence>
<evidence type="ECO:0000259" key="2">
    <source>
        <dbReference type="PROSITE" id="PS50234"/>
    </source>
</evidence>
<dbReference type="InterPro" id="IPR001343">
    <property type="entry name" value="Hemolysn_Ca-bd"/>
</dbReference>
<dbReference type="PROSITE" id="PS00018">
    <property type="entry name" value="EF_HAND_1"/>
    <property type="match status" value="2"/>
</dbReference>
<feature type="domain" description="VWFA" evidence="2">
    <location>
        <begin position="1941"/>
        <end position="2122"/>
    </location>
</feature>
<dbReference type="PANTHER" id="PTHR43739">
    <property type="entry name" value="XYLOGLUCANASE (EUROFUNG)"/>
    <property type="match status" value="1"/>
</dbReference>
<dbReference type="PRINTS" id="PR00313">
    <property type="entry name" value="CABNDNGRPT"/>
</dbReference>
<evidence type="ECO:0000313" key="3">
    <source>
        <dbReference type="EMBL" id="TWU24502.1"/>
    </source>
</evidence>
<dbReference type="InterPro" id="IPR002035">
    <property type="entry name" value="VWF_A"/>
</dbReference>
<dbReference type="CDD" id="cd00198">
    <property type="entry name" value="vWFA"/>
    <property type="match status" value="1"/>
</dbReference>
<gene>
    <name evidence="3" type="ORF">Pla144_33860</name>
</gene>
<dbReference type="InterPro" id="IPR015943">
    <property type="entry name" value="WD40/YVTN_repeat-like_dom_sf"/>
</dbReference>
<dbReference type="Gene3D" id="2.150.10.10">
    <property type="entry name" value="Serralysin-like metalloprotease, C-terminal"/>
    <property type="match status" value="1"/>
</dbReference>
<dbReference type="EC" id="3.2.1.-" evidence="3"/>
<organism evidence="3 4">
    <name type="scientific">Bythopirellula polymerisocia</name>
    <dbReference type="NCBI Taxonomy" id="2528003"/>
    <lineage>
        <taxon>Bacteria</taxon>
        <taxon>Pseudomonadati</taxon>
        <taxon>Planctomycetota</taxon>
        <taxon>Planctomycetia</taxon>
        <taxon>Pirellulales</taxon>
        <taxon>Lacipirellulaceae</taxon>
        <taxon>Bythopirellula</taxon>
    </lineage>
</organism>
<dbReference type="PANTHER" id="PTHR43739:SF5">
    <property type="entry name" value="EXO-ALPHA-SIALIDASE"/>
    <property type="match status" value="1"/>
</dbReference>
<dbReference type="Pfam" id="PF00353">
    <property type="entry name" value="HemolysinCabind"/>
    <property type="match status" value="1"/>
</dbReference>
<keyword evidence="3" id="KW-0378">Hydrolase</keyword>
<keyword evidence="3" id="KW-0326">Glycosidase</keyword>
<dbReference type="Gene3D" id="6.20.50.90">
    <property type="match status" value="1"/>
</dbReference>
<dbReference type="SUPFAM" id="SSF110296">
    <property type="entry name" value="Oligoxyloglucan reducing end-specific cellobiohydrolase"/>
    <property type="match status" value="2"/>
</dbReference>
<protein>
    <submittedName>
        <fullName evidence="3">Xyloglucanase</fullName>
        <ecNumber evidence="3">3.2.1.-</ecNumber>
    </submittedName>
</protein>
<dbReference type="InterPro" id="IPR036465">
    <property type="entry name" value="vWFA_dom_sf"/>
</dbReference>
<reference evidence="3 4" key="1">
    <citation type="submission" date="2019-02" db="EMBL/GenBank/DDBJ databases">
        <title>Deep-cultivation of Planctomycetes and their phenomic and genomic characterization uncovers novel biology.</title>
        <authorList>
            <person name="Wiegand S."/>
            <person name="Jogler M."/>
            <person name="Boedeker C."/>
            <person name="Pinto D."/>
            <person name="Vollmers J."/>
            <person name="Rivas-Marin E."/>
            <person name="Kohn T."/>
            <person name="Peeters S.H."/>
            <person name="Heuer A."/>
            <person name="Rast P."/>
            <person name="Oberbeckmann S."/>
            <person name="Bunk B."/>
            <person name="Jeske O."/>
            <person name="Meyerdierks A."/>
            <person name="Storesund J.E."/>
            <person name="Kallscheuer N."/>
            <person name="Luecker S."/>
            <person name="Lage O.M."/>
            <person name="Pohl T."/>
            <person name="Merkel B.J."/>
            <person name="Hornburger P."/>
            <person name="Mueller R.-W."/>
            <person name="Bruemmer F."/>
            <person name="Labrenz M."/>
            <person name="Spormann A.M."/>
            <person name="Op Den Camp H."/>
            <person name="Overmann J."/>
            <person name="Amann R."/>
            <person name="Jetten M.S.M."/>
            <person name="Mascher T."/>
            <person name="Medema M.H."/>
            <person name="Devos D.P."/>
            <person name="Kaster A.-K."/>
            <person name="Ovreas L."/>
            <person name="Rohde M."/>
            <person name="Galperin M.Y."/>
            <person name="Jogler C."/>
        </authorList>
    </citation>
    <scope>NUCLEOTIDE SEQUENCE [LARGE SCALE GENOMIC DNA]</scope>
    <source>
        <strain evidence="3 4">Pla144</strain>
    </source>
</reference>